<name>A0A3G9JVU3_9ACTN</name>
<dbReference type="Proteomes" id="UP000273154">
    <property type="component" value="Chromosome"/>
</dbReference>
<accession>A0A3G9JVU3</accession>
<sequence length="324" mass="32638">MMARFKQPADGQRQNPGTQSRRPAAHARHAAPSGSSQALREPAPRVETPTRGSRFADASRATAASHSFPALGNTSTRLVAGQVPTSVSTSSPDDAPRPINVDPAVTGSFSTIRDGQGAVVTTRETASAAAGAAREAMGSSEAVRAGVRRRKAARPAPTRAPRGVIAGIIVAVIVVIGLATCAVRSIVDPAPSGDEAQAAAAQTSVGANDGGISIAGSSYSTRQGDSGWELVKGEGDDATVVAQLSGSPVALCLHEGTLFVPENLSDGTWDVICYVVADGSTPAQLLNGDGQPVVGSGELSAAELDGDSLVVTDASGAQTRLALS</sequence>
<feature type="compositionally biased region" description="Polar residues" evidence="1">
    <location>
        <begin position="72"/>
        <end position="92"/>
    </location>
</feature>
<keyword evidence="2" id="KW-1133">Transmembrane helix</keyword>
<keyword evidence="4" id="KW-1185">Reference proteome</keyword>
<evidence type="ECO:0000313" key="4">
    <source>
        <dbReference type="Proteomes" id="UP000273154"/>
    </source>
</evidence>
<evidence type="ECO:0000256" key="2">
    <source>
        <dbReference type="SAM" id="Phobius"/>
    </source>
</evidence>
<organism evidence="3 4">
    <name type="scientific">Parolsenella catena</name>
    <dbReference type="NCBI Taxonomy" id="2003188"/>
    <lineage>
        <taxon>Bacteria</taxon>
        <taxon>Bacillati</taxon>
        <taxon>Actinomycetota</taxon>
        <taxon>Coriobacteriia</taxon>
        <taxon>Coriobacteriales</taxon>
        <taxon>Atopobiaceae</taxon>
        <taxon>Parolsenella</taxon>
    </lineage>
</organism>
<dbReference type="KEGG" id="pcat:Pcatena_01440"/>
<keyword evidence="2" id="KW-0812">Transmembrane</keyword>
<dbReference type="AlphaFoldDB" id="A0A3G9JVU3"/>
<dbReference type="EMBL" id="AP019367">
    <property type="protein sequence ID" value="BBH49557.1"/>
    <property type="molecule type" value="Genomic_DNA"/>
</dbReference>
<reference evidence="4" key="1">
    <citation type="submission" date="2018-11" db="EMBL/GenBank/DDBJ databases">
        <title>Comparative genomics of Parolsenella catena and Libanicoccus massiliensis: Reclassification of Libanicoccus massiliensis as Parolsenella massiliensis comb. nov.</title>
        <authorList>
            <person name="Sakamoto M."/>
            <person name="Ikeyama N."/>
            <person name="Murakami T."/>
            <person name="Mori H."/>
            <person name="Yuki M."/>
            <person name="Ohkuma M."/>
        </authorList>
    </citation>
    <scope>NUCLEOTIDE SEQUENCE [LARGE SCALE GENOMIC DNA]</scope>
    <source>
        <strain evidence="4">JCM 31932</strain>
    </source>
</reference>
<dbReference type="RefSeq" id="WP_172596330.1">
    <property type="nucleotide sequence ID" value="NZ_AP019367.1"/>
</dbReference>
<dbReference type="GeneID" id="88848286"/>
<keyword evidence="2" id="KW-0472">Membrane</keyword>
<gene>
    <name evidence="3" type="ORF">Pcatena_01440</name>
</gene>
<protein>
    <submittedName>
        <fullName evidence="3">Uncharacterized protein</fullName>
    </submittedName>
</protein>
<feature type="region of interest" description="Disordered" evidence="1">
    <location>
        <begin position="1"/>
        <end position="104"/>
    </location>
</feature>
<proteinExistence type="predicted"/>
<evidence type="ECO:0000256" key="1">
    <source>
        <dbReference type="SAM" id="MobiDB-lite"/>
    </source>
</evidence>
<evidence type="ECO:0000313" key="3">
    <source>
        <dbReference type="EMBL" id="BBH49557.1"/>
    </source>
</evidence>
<feature type="transmembrane region" description="Helical" evidence="2">
    <location>
        <begin position="164"/>
        <end position="187"/>
    </location>
</feature>